<name>A0A154W5J7_9PROT</name>
<evidence type="ECO:0000313" key="6">
    <source>
        <dbReference type="EMBL" id="KZD08759.1"/>
    </source>
</evidence>
<dbReference type="EMBL" id="LPXN01000103">
    <property type="protein sequence ID" value="KZD08759.1"/>
    <property type="molecule type" value="Genomic_DNA"/>
</dbReference>
<dbReference type="Pfam" id="PF03783">
    <property type="entry name" value="CsgG"/>
    <property type="match status" value="1"/>
</dbReference>
<evidence type="ECO:0000256" key="1">
    <source>
        <dbReference type="ARBA" id="ARBA00022475"/>
    </source>
</evidence>
<sequence length="270" mass="29785">MAMSMTALLGACQASATKDHVEPIFTAPVTNNSTPYTRCLASLQKVPGNNLPVFAVGEVSDKTGQIDRETYSHVLSQGVSEMVMSALYKTGKTRLVERFDLRVPLAEMKMSEQKLTNRPLNTATRPIRASDFVLLGALTELNYNIVSSGAGLWVAGIGAGVRTVIINVGLDLRVVNSQTFEVGYVSTLQKQIYGIEVEANVFRFFGTQLVEFDAGRIQNEPLQLGVRSVVEMAVYQIMTEFLGLPRDEMCSLEETNQMDRYLENRTAKES</sequence>
<evidence type="ECO:0000256" key="5">
    <source>
        <dbReference type="ARBA" id="ARBA00023288"/>
    </source>
</evidence>
<dbReference type="Gene3D" id="3.40.50.10610">
    <property type="entry name" value="ABC-type transport auxiliary lipoprotein component"/>
    <property type="match status" value="1"/>
</dbReference>
<keyword evidence="4" id="KW-0564">Palmitate</keyword>
<evidence type="ECO:0000256" key="2">
    <source>
        <dbReference type="ARBA" id="ARBA00022729"/>
    </source>
</evidence>
<keyword evidence="1" id="KW-1003">Cell membrane</keyword>
<dbReference type="OrthoDB" id="1110708at2"/>
<keyword evidence="2" id="KW-0732">Signal</keyword>
<evidence type="ECO:0000256" key="4">
    <source>
        <dbReference type="ARBA" id="ARBA00023139"/>
    </source>
</evidence>
<protein>
    <recommendedName>
        <fullName evidence="8">Curli production assembly/transport component CsgG</fullName>
    </recommendedName>
</protein>
<comment type="caution">
    <text evidence="6">The sequence shown here is derived from an EMBL/GenBank/DDBJ whole genome shotgun (WGS) entry which is preliminary data.</text>
</comment>
<reference evidence="6 7" key="1">
    <citation type="submission" date="2015-12" db="EMBL/GenBank/DDBJ databases">
        <title>Genome sequence of Oceanibaculum pacificum MCCC 1A02656.</title>
        <authorList>
            <person name="Lu L."/>
            <person name="Lai Q."/>
            <person name="Shao Z."/>
            <person name="Qian P."/>
        </authorList>
    </citation>
    <scope>NUCLEOTIDE SEQUENCE [LARGE SCALE GENOMIC DNA]</scope>
    <source>
        <strain evidence="6 7">MCCC 1A02656</strain>
    </source>
</reference>
<gene>
    <name evidence="6" type="ORF">AUP43_08335</name>
</gene>
<dbReference type="AlphaFoldDB" id="A0A154W5J7"/>
<accession>A0A154W5J7</accession>
<keyword evidence="5" id="KW-0449">Lipoprotein</keyword>
<proteinExistence type="predicted"/>
<evidence type="ECO:0000313" key="7">
    <source>
        <dbReference type="Proteomes" id="UP000076400"/>
    </source>
</evidence>
<dbReference type="PANTHER" id="PTHR41164">
    <property type="entry name" value="CURLI PRODUCTION ASSEMBLY/TRANSPORT COMPONENT CSGG"/>
    <property type="match status" value="1"/>
</dbReference>
<dbReference type="STRING" id="580166.AUP43_08335"/>
<evidence type="ECO:0008006" key="8">
    <source>
        <dbReference type="Google" id="ProtNLM"/>
    </source>
</evidence>
<dbReference type="InterPro" id="IPR005534">
    <property type="entry name" value="Curli_assmbl/transp-comp_CsgG"/>
</dbReference>
<evidence type="ECO:0000256" key="3">
    <source>
        <dbReference type="ARBA" id="ARBA00023136"/>
    </source>
</evidence>
<keyword evidence="3" id="KW-0472">Membrane</keyword>
<dbReference type="GO" id="GO:0030288">
    <property type="term" value="C:outer membrane-bounded periplasmic space"/>
    <property type="evidence" value="ECO:0007669"/>
    <property type="project" value="InterPro"/>
</dbReference>
<keyword evidence="7" id="KW-1185">Reference proteome</keyword>
<dbReference type="PANTHER" id="PTHR41164:SF1">
    <property type="entry name" value="CURLI PRODUCTION ASSEMBLY_TRANSPORT COMPONENT CSGG"/>
    <property type="match status" value="1"/>
</dbReference>
<dbReference type="Proteomes" id="UP000076400">
    <property type="component" value="Unassembled WGS sequence"/>
</dbReference>
<organism evidence="6 7">
    <name type="scientific">Oceanibaculum pacificum</name>
    <dbReference type="NCBI Taxonomy" id="580166"/>
    <lineage>
        <taxon>Bacteria</taxon>
        <taxon>Pseudomonadati</taxon>
        <taxon>Pseudomonadota</taxon>
        <taxon>Alphaproteobacteria</taxon>
        <taxon>Rhodospirillales</taxon>
        <taxon>Oceanibaculaceae</taxon>
        <taxon>Oceanibaculum</taxon>
    </lineage>
</organism>